<gene>
    <name evidence="2" type="ORF">PCASD_04223</name>
</gene>
<evidence type="ECO:0000313" key="3">
    <source>
        <dbReference type="Proteomes" id="UP000235392"/>
    </source>
</evidence>
<protein>
    <submittedName>
        <fullName evidence="2">Uncharacterized protein</fullName>
    </submittedName>
</protein>
<feature type="region of interest" description="Disordered" evidence="1">
    <location>
        <begin position="1"/>
        <end position="41"/>
    </location>
</feature>
<dbReference type="Proteomes" id="UP000235392">
    <property type="component" value="Unassembled WGS sequence"/>
</dbReference>
<dbReference type="PANTHER" id="PTHR31912">
    <property type="entry name" value="IP13529P"/>
    <property type="match status" value="1"/>
</dbReference>
<organism evidence="2 3">
    <name type="scientific">Puccinia coronata f. sp. avenae</name>
    <dbReference type="NCBI Taxonomy" id="200324"/>
    <lineage>
        <taxon>Eukaryota</taxon>
        <taxon>Fungi</taxon>
        <taxon>Dikarya</taxon>
        <taxon>Basidiomycota</taxon>
        <taxon>Pucciniomycotina</taxon>
        <taxon>Pucciniomycetes</taxon>
        <taxon>Pucciniales</taxon>
        <taxon>Pucciniaceae</taxon>
        <taxon>Puccinia</taxon>
    </lineage>
</organism>
<dbReference type="AlphaFoldDB" id="A0A2N5VEU1"/>
<evidence type="ECO:0000256" key="1">
    <source>
        <dbReference type="SAM" id="MobiDB-lite"/>
    </source>
</evidence>
<sequence length="698" mass="79951">MSPARHDVNEDHESQPLLDDIESERPDFSLASQEESQSGLSSNRIALAIDGMIGDNYFEPEFREETSDERRPGIDLNDWMEYEMECMREDLSLDNPVEETLNDSTSSEWYPFRNKMDLIGSLLVGYTRNLLSRTLFNQIRSILNSLCQLSIPSWASIRRSQQRIRDLLGMEIKMAPSVWGMPCAALSSKGALQKELANPLVAPFIDFYPEDPQGHDQFKLSQCRRWLEMPSNTRPQMCVNNTKHYYIFEPVQTHSSGIVVPVFLYTLNSELCAKCIRPIVENPFRLVIPGAIQFSDSRLLIIKVKDFCHEYAAIQIAGQLLSILCENCIFEEHEDHLRPLQLPNPWRTKAGGKIIRNVPITLYSDDTSGNVSKRWNKHVSFYFTLSGLPPRISNQEFNCHFLTTSNRAGVLELSEMVINELNSITKDGCEGYDTSISQPVLITSSVLCFLGDSPMHAEVTNTPMPNTSLNPCRICQLSVPSQDQKHSKQYLRNFLQIDEDGYERLNTLRGWKKLIEATYDLFDIGFYSTLKEHERMGKFYGVKDRINEKFIENKKDKSVQEKVKNLLVEDPTRLFNPFLKLEGFDGNQDCPVELLHVFPLGIAKYLLRDLMSKLGPTEKNKLAGYLESFNISSLNLPALQPKYLTTHTKSLIGKEFKIFLQAAPFDLHYTSVQPHYLRRKSLNRTTVYSEILQPIQIG</sequence>
<accession>A0A2N5VEU1</accession>
<name>A0A2N5VEU1_9BASI</name>
<proteinExistence type="predicted"/>
<evidence type="ECO:0000313" key="2">
    <source>
        <dbReference type="EMBL" id="PLW48511.1"/>
    </source>
</evidence>
<comment type="caution">
    <text evidence="2">The sequence shown here is derived from an EMBL/GenBank/DDBJ whole genome shotgun (WGS) entry which is preliminary data.</text>
</comment>
<feature type="compositionally biased region" description="Polar residues" evidence="1">
    <location>
        <begin position="30"/>
        <end position="41"/>
    </location>
</feature>
<dbReference type="EMBL" id="PGCI01000023">
    <property type="protein sequence ID" value="PLW48511.1"/>
    <property type="molecule type" value="Genomic_DNA"/>
</dbReference>
<dbReference type="PANTHER" id="PTHR31912:SF34">
    <property type="entry name" value="NOTOCHORD-RELATED PROTEIN"/>
    <property type="match status" value="1"/>
</dbReference>
<reference evidence="2 3" key="1">
    <citation type="submission" date="2017-11" db="EMBL/GenBank/DDBJ databases">
        <title>De novo assembly and phasing of dikaryotic genomes from two isolates of Puccinia coronata f. sp. avenae, the causal agent of oat crown rust.</title>
        <authorList>
            <person name="Miller M.E."/>
            <person name="Zhang Y."/>
            <person name="Omidvar V."/>
            <person name="Sperschneider J."/>
            <person name="Schwessinger B."/>
            <person name="Raley C."/>
            <person name="Palmer J.M."/>
            <person name="Garnica D."/>
            <person name="Upadhyaya N."/>
            <person name="Rathjen J."/>
            <person name="Taylor J.M."/>
            <person name="Park R.F."/>
            <person name="Dodds P.N."/>
            <person name="Hirsch C.D."/>
            <person name="Kianian S.F."/>
            <person name="Figueroa M."/>
        </authorList>
    </citation>
    <scope>NUCLEOTIDE SEQUENCE [LARGE SCALE GENOMIC DNA]</scope>
    <source>
        <strain evidence="2">12SD80</strain>
    </source>
</reference>
<feature type="compositionally biased region" description="Basic and acidic residues" evidence="1">
    <location>
        <begin position="1"/>
        <end position="14"/>
    </location>
</feature>